<organism evidence="4">
    <name type="scientific">Onchocerca ochengi</name>
    <name type="common">Filarial nematode worm</name>
    <dbReference type="NCBI Taxonomy" id="42157"/>
    <lineage>
        <taxon>Eukaryota</taxon>
        <taxon>Metazoa</taxon>
        <taxon>Ecdysozoa</taxon>
        <taxon>Nematoda</taxon>
        <taxon>Chromadorea</taxon>
        <taxon>Rhabditida</taxon>
        <taxon>Spirurina</taxon>
        <taxon>Spiruromorpha</taxon>
        <taxon>Filarioidea</taxon>
        <taxon>Onchocercidae</taxon>
        <taxon>Onchocerca</taxon>
    </lineage>
</organism>
<dbReference type="EMBL" id="UYRW01004002">
    <property type="protein sequence ID" value="VDM91970.1"/>
    <property type="molecule type" value="Genomic_DNA"/>
</dbReference>
<dbReference type="WBParaSite" id="nOo.2.0.1.t08922-RA">
    <property type="protein sequence ID" value="nOo.2.0.1.t08922-RA"/>
    <property type="gene ID" value="nOo.2.0.1.g08922"/>
</dbReference>
<name>A0A182ELD2_ONCOC</name>
<accession>A0A182ELD2</accession>
<gene>
    <name evidence="2" type="ORF">NOO_LOCUS8922</name>
</gene>
<proteinExistence type="predicted"/>
<feature type="transmembrane region" description="Helical" evidence="1">
    <location>
        <begin position="6"/>
        <end position="27"/>
    </location>
</feature>
<evidence type="ECO:0000313" key="2">
    <source>
        <dbReference type="EMBL" id="VDM91970.1"/>
    </source>
</evidence>
<dbReference type="Proteomes" id="UP000271087">
    <property type="component" value="Unassembled WGS sequence"/>
</dbReference>
<evidence type="ECO:0000313" key="3">
    <source>
        <dbReference type="Proteomes" id="UP000271087"/>
    </source>
</evidence>
<keyword evidence="1" id="KW-0472">Membrane</keyword>
<reference evidence="4" key="1">
    <citation type="submission" date="2016-06" db="UniProtKB">
        <authorList>
            <consortium name="WormBaseParasite"/>
        </authorList>
    </citation>
    <scope>IDENTIFICATION</scope>
</reference>
<keyword evidence="3" id="KW-1185">Reference proteome</keyword>
<reference evidence="2 3" key="2">
    <citation type="submission" date="2018-08" db="EMBL/GenBank/DDBJ databases">
        <authorList>
            <person name="Laetsch R D."/>
            <person name="Stevens L."/>
            <person name="Kumar S."/>
            <person name="Blaxter L. M."/>
        </authorList>
    </citation>
    <scope>NUCLEOTIDE SEQUENCE [LARGE SCALE GENOMIC DNA]</scope>
</reference>
<keyword evidence="1" id="KW-0812">Transmembrane</keyword>
<dbReference type="AlphaFoldDB" id="A0A182ELD2"/>
<protein>
    <submittedName>
        <fullName evidence="2 4">Uncharacterized protein</fullName>
    </submittedName>
</protein>
<evidence type="ECO:0000313" key="4">
    <source>
        <dbReference type="WBParaSite" id="nOo.2.0.1.t08922-RA"/>
    </source>
</evidence>
<keyword evidence="1" id="KW-1133">Transmembrane helix</keyword>
<evidence type="ECO:0000256" key="1">
    <source>
        <dbReference type="SAM" id="Phobius"/>
    </source>
</evidence>
<feature type="transmembrane region" description="Helical" evidence="1">
    <location>
        <begin position="68"/>
        <end position="97"/>
    </location>
</feature>
<sequence>MALYHLELLAFVFTFAVLYSGLSFFFLELDGYYKREDTLLPEDLRSRTRLQYENPAMLTRPLINDRDVVLCISVLTFSKFTAVIALVIIAFIVYASYSRKSNLSSTLREMLQK</sequence>